<protein>
    <submittedName>
        <fullName evidence="1">Transcriptional regulator, AbiEi antitoxin, Type IV TA system</fullName>
    </submittedName>
</protein>
<evidence type="ECO:0000313" key="2">
    <source>
        <dbReference type="Proteomes" id="UP000192674"/>
    </source>
</evidence>
<proteinExistence type="predicted"/>
<dbReference type="Proteomes" id="UP000192674">
    <property type="component" value="Unassembled WGS sequence"/>
</dbReference>
<organism evidence="1 2">
    <name type="scientific">Kibdelosporangium aridum</name>
    <dbReference type="NCBI Taxonomy" id="2030"/>
    <lineage>
        <taxon>Bacteria</taxon>
        <taxon>Bacillati</taxon>
        <taxon>Actinomycetota</taxon>
        <taxon>Actinomycetes</taxon>
        <taxon>Pseudonocardiales</taxon>
        <taxon>Pseudonocardiaceae</taxon>
        <taxon>Kibdelosporangium</taxon>
    </lineage>
</organism>
<dbReference type="EMBL" id="FWXV01000004">
    <property type="protein sequence ID" value="SMD15141.1"/>
    <property type="molecule type" value="Genomic_DNA"/>
</dbReference>
<dbReference type="Pfam" id="PF09952">
    <property type="entry name" value="AbiEi_2"/>
    <property type="match status" value="1"/>
</dbReference>
<evidence type="ECO:0000313" key="1">
    <source>
        <dbReference type="EMBL" id="SMD15141.1"/>
    </source>
</evidence>
<accession>A0A1Y5XVK9</accession>
<keyword evidence="2" id="KW-1185">Reference proteome</keyword>
<sequence>MFHVSRNGRRPGTTEPQLIQSLEETVRSVLPSTWSVTVERSVVLSAGAARMHEMDALLTLRAPDGTSSVVLVECKNRIVVPRDVAAIARQIDAFTRAAVNKGMRIAGRMLAAPFVSPTTRAQLDGHQMGWFDVTGNLRLRLDDPVVVVDRVGAERNDMRDPSDRLLKSLRGSAAAKVVLELSETALPVGVRELAVRAGVGGGTSARVLGLLDREAVVDRDEDGVVTAVRKRALIDRWVQDYQVLNANEVITALDPRGVNHALDELSLVDIRFALTGSAAARAYLPDSVTPVSPLVLLSLYAEDPVGLMRQLGLKAVDRGANVMVMRPYDDVVHAKSRVVDGLVYAAPAQVVADLMTGPGRSSEEAEQVLAVLASAEPGWE</sequence>
<name>A0A1Y5XVK9_KIBAR</name>
<gene>
    <name evidence="1" type="ORF">SAMN05661093_05214</name>
</gene>
<dbReference type="AlphaFoldDB" id="A0A1Y5XVK9"/>
<dbReference type="InterPro" id="IPR019238">
    <property type="entry name" value="AbiEi_2"/>
</dbReference>
<reference evidence="1 2" key="1">
    <citation type="submission" date="2017-04" db="EMBL/GenBank/DDBJ databases">
        <authorList>
            <person name="Afonso C.L."/>
            <person name="Miller P.J."/>
            <person name="Scott M.A."/>
            <person name="Spackman E."/>
            <person name="Goraichik I."/>
            <person name="Dimitrov K.M."/>
            <person name="Suarez D.L."/>
            <person name="Swayne D.E."/>
        </authorList>
    </citation>
    <scope>NUCLEOTIDE SEQUENCE [LARGE SCALE GENOMIC DNA]</scope>
    <source>
        <strain evidence="1 2">DSM 43828</strain>
    </source>
</reference>